<evidence type="ECO:0000313" key="1">
    <source>
        <dbReference type="EMBL" id="KAK8393991.1"/>
    </source>
</evidence>
<dbReference type="EMBL" id="JARAKH010000019">
    <property type="protein sequence ID" value="KAK8393991.1"/>
    <property type="molecule type" value="Genomic_DNA"/>
</dbReference>
<evidence type="ECO:0000313" key="2">
    <source>
        <dbReference type="Proteomes" id="UP001487740"/>
    </source>
</evidence>
<reference evidence="1 2" key="1">
    <citation type="submission" date="2023-03" db="EMBL/GenBank/DDBJ databases">
        <title>High-quality genome of Scylla paramamosain provides insights in environmental adaptation.</title>
        <authorList>
            <person name="Zhang L."/>
        </authorList>
    </citation>
    <scope>NUCLEOTIDE SEQUENCE [LARGE SCALE GENOMIC DNA]</scope>
    <source>
        <strain evidence="1">LZ_2023a</strain>
        <tissue evidence="1">Muscle</tissue>
    </source>
</reference>
<keyword evidence="2" id="KW-1185">Reference proteome</keyword>
<gene>
    <name evidence="1" type="ORF">O3P69_006294</name>
</gene>
<dbReference type="Proteomes" id="UP001487740">
    <property type="component" value="Unassembled WGS sequence"/>
</dbReference>
<accession>A0AAW0U2L5</accession>
<name>A0AAW0U2L5_SCYPA</name>
<proteinExistence type="predicted"/>
<dbReference type="AlphaFoldDB" id="A0AAW0U2L5"/>
<protein>
    <submittedName>
        <fullName evidence="1">Uncharacterized protein</fullName>
    </submittedName>
</protein>
<comment type="caution">
    <text evidence="1">The sequence shown here is derived from an EMBL/GenBank/DDBJ whole genome shotgun (WGS) entry which is preliminary data.</text>
</comment>
<organism evidence="1 2">
    <name type="scientific">Scylla paramamosain</name>
    <name type="common">Mud crab</name>
    <dbReference type="NCBI Taxonomy" id="85552"/>
    <lineage>
        <taxon>Eukaryota</taxon>
        <taxon>Metazoa</taxon>
        <taxon>Ecdysozoa</taxon>
        <taxon>Arthropoda</taxon>
        <taxon>Crustacea</taxon>
        <taxon>Multicrustacea</taxon>
        <taxon>Malacostraca</taxon>
        <taxon>Eumalacostraca</taxon>
        <taxon>Eucarida</taxon>
        <taxon>Decapoda</taxon>
        <taxon>Pleocyemata</taxon>
        <taxon>Brachyura</taxon>
        <taxon>Eubrachyura</taxon>
        <taxon>Portunoidea</taxon>
        <taxon>Portunidae</taxon>
        <taxon>Portuninae</taxon>
        <taxon>Scylla</taxon>
    </lineage>
</organism>
<sequence length="74" mass="8147">MTQVSPRNYIKRACQLAGPSKEELILVEKVESRAGPNKHVSGHSERVAAAHQTCTCISLTDWRLTEGRGDSGRQ</sequence>